<evidence type="ECO:0000313" key="2">
    <source>
        <dbReference type="Proteomes" id="UP000289440"/>
    </source>
</evidence>
<organism evidence="1 2">
    <name type="scientific">Mesomycoplasma neurolyticum</name>
    <dbReference type="NCBI Taxonomy" id="2120"/>
    <lineage>
        <taxon>Bacteria</taxon>
        <taxon>Bacillati</taxon>
        <taxon>Mycoplasmatota</taxon>
        <taxon>Mycoplasmoidales</taxon>
        <taxon>Metamycoplasmataceae</taxon>
        <taxon>Mesomycoplasma</taxon>
    </lineage>
</organism>
<dbReference type="Proteomes" id="UP000289440">
    <property type="component" value="Chromosome"/>
</dbReference>
<dbReference type="EMBL" id="LR214951">
    <property type="protein sequence ID" value="VEU59159.1"/>
    <property type="molecule type" value="Genomic_DNA"/>
</dbReference>
<protein>
    <submittedName>
        <fullName evidence="1">Uncharacterized protein</fullName>
    </submittedName>
</protein>
<dbReference type="KEGG" id="mnu:NCTC10166_00116"/>
<dbReference type="AlphaFoldDB" id="A0A449A4J6"/>
<gene>
    <name evidence="1" type="ORF">NCTC10166_00116</name>
</gene>
<dbReference type="RefSeq" id="WP_165001310.1">
    <property type="nucleotide sequence ID" value="NZ_LR214951.1"/>
</dbReference>
<evidence type="ECO:0000313" key="1">
    <source>
        <dbReference type="EMBL" id="VEU59159.1"/>
    </source>
</evidence>
<proteinExistence type="predicted"/>
<keyword evidence="2" id="KW-1185">Reference proteome</keyword>
<name>A0A449A4J6_9BACT</name>
<accession>A0A449A4J6</accession>
<reference evidence="1 2" key="1">
    <citation type="submission" date="2019-01" db="EMBL/GenBank/DDBJ databases">
        <authorList>
            <consortium name="Pathogen Informatics"/>
        </authorList>
    </citation>
    <scope>NUCLEOTIDE SEQUENCE [LARGE SCALE GENOMIC DNA]</scope>
    <source>
        <strain evidence="1 2">NCTC10166</strain>
    </source>
</reference>
<sequence length="64" mass="7880">MLLEKNKCEPIYNWVDEYKNKFEQLHSDNIEKKINELLKEANINLNDNVKKTKFQKKDEIKYDY</sequence>